<dbReference type="EMBL" id="JARK01001372">
    <property type="protein sequence ID" value="EYC15752.1"/>
    <property type="molecule type" value="Genomic_DNA"/>
</dbReference>
<evidence type="ECO:0000313" key="2">
    <source>
        <dbReference type="Proteomes" id="UP000024635"/>
    </source>
</evidence>
<sequence length="224" mass="25355">MKLLSMARSLLFRKRSPGNLSMREDSVRNEYADYHQYCSVDYGDYSTVECTSANETLPSQSTAPPPDHINHLVLVNRSDGYLKFKALSGNRVITDVINTANYSPFLCGSVVDFAEVSGVITDSFLLWLSAARVVTSLRIRDAKLVCRSAIFYNTMHRIALQSLSICRCLFSDAQELESCKELQGDQLQILRIHRSYIHVISEASPKMYGFFYTSMERPPVDDLE</sequence>
<dbReference type="OrthoDB" id="10334617at2759"/>
<name>A0A016ULM1_9BILA</name>
<evidence type="ECO:0000313" key="1">
    <source>
        <dbReference type="EMBL" id="EYC15752.1"/>
    </source>
</evidence>
<protein>
    <submittedName>
        <fullName evidence="1">Uncharacterized protein</fullName>
    </submittedName>
</protein>
<comment type="caution">
    <text evidence="1">The sequence shown here is derived from an EMBL/GenBank/DDBJ whole genome shotgun (WGS) entry which is preliminary data.</text>
</comment>
<organism evidence="1 2">
    <name type="scientific">Ancylostoma ceylanicum</name>
    <dbReference type="NCBI Taxonomy" id="53326"/>
    <lineage>
        <taxon>Eukaryota</taxon>
        <taxon>Metazoa</taxon>
        <taxon>Ecdysozoa</taxon>
        <taxon>Nematoda</taxon>
        <taxon>Chromadorea</taxon>
        <taxon>Rhabditida</taxon>
        <taxon>Rhabditina</taxon>
        <taxon>Rhabditomorpha</taxon>
        <taxon>Strongyloidea</taxon>
        <taxon>Ancylostomatidae</taxon>
        <taxon>Ancylostomatinae</taxon>
        <taxon>Ancylostoma</taxon>
    </lineage>
</organism>
<dbReference type="Proteomes" id="UP000024635">
    <property type="component" value="Unassembled WGS sequence"/>
</dbReference>
<accession>A0A016ULM1</accession>
<gene>
    <name evidence="1" type="primary">Acey_s0036.g3338</name>
    <name evidence="1" type="ORF">Y032_0036g3338</name>
</gene>
<dbReference type="AlphaFoldDB" id="A0A016ULM1"/>
<proteinExistence type="predicted"/>
<keyword evidence="2" id="KW-1185">Reference proteome</keyword>
<reference evidence="2" key="1">
    <citation type="journal article" date="2015" name="Nat. Genet.">
        <title>The genome and transcriptome of the zoonotic hookworm Ancylostoma ceylanicum identify infection-specific gene families.</title>
        <authorList>
            <person name="Schwarz E.M."/>
            <person name="Hu Y."/>
            <person name="Antoshechkin I."/>
            <person name="Miller M.M."/>
            <person name="Sternberg P.W."/>
            <person name="Aroian R.V."/>
        </authorList>
    </citation>
    <scope>NUCLEOTIDE SEQUENCE</scope>
    <source>
        <strain evidence="2">HY135</strain>
    </source>
</reference>